<protein>
    <recommendedName>
        <fullName evidence="1">At2g35280-like TPR domain-containing protein</fullName>
    </recommendedName>
</protein>
<dbReference type="Proteomes" id="UP000886595">
    <property type="component" value="Unassembled WGS sequence"/>
</dbReference>
<comment type="caution">
    <text evidence="2">The sequence shown here is derived from an EMBL/GenBank/DDBJ whole genome shotgun (WGS) entry which is preliminary data.</text>
</comment>
<dbReference type="Pfam" id="PF23310">
    <property type="entry name" value="TPR_27"/>
    <property type="match status" value="1"/>
</dbReference>
<evidence type="ECO:0000259" key="1">
    <source>
        <dbReference type="Pfam" id="PF23310"/>
    </source>
</evidence>
<organism evidence="2 3">
    <name type="scientific">Brassica carinata</name>
    <name type="common">Ethiopian mustard</name>
    <name type="synonym">Abyssinian cabbage</name>
    <dbReference type="NCBI Taxonomy" id="52824"/>
    <lineage>
        <taxon>Eukaryota</taxon>
        <taxon>Viridiplantae</taxon>
        <taxon>Streptophyta</taxon>
        <taxon>Embryophyta</taxon>
        <taxon>Tracheophyta</taxon>
        <taxon>Spermatophyta</taxon>
        <taxon>Magnoliopsida</taxon>
        <taxon>eudicotyledons</taxon>
        <taxon>Gunneridae</taxon>
        <taxon>Pentapetalae</taxon>
        <taxon>rosids</taxon>
        <taxon>malvids</taxon>
        <taxon>Brassicales</taxon>
        <taxon>Brassicaceae</taxon>
        <taxon>Brassiceae</taxon>
        <taxon>Brassica</taxon>
    </lineage>
</organism>
<accession>A0A8X7VQS2</accession>
<dbReference type="AlphaFoldDB" id="A0A8X7VQS2"/>
<evidence type="ECO:0000313" key="2">
    <source>
        <dbReference type="EMBL" id="KAG2315225.1"/>
    </source>
</evidence>
<dbReference type="InterPro" id="IPR040338">
    <property type="entry name" value="At1g67623-like"/>
</dbReference>
<evidence type="ECO:0000313" key="3">
    <source>
        <dbReference type="Proteomes" id="UP000886595"/>
    </source>
</evidence>
<dbReference type="EMBL" id="JAAMPC010000004">
    <property type="protein sequence ID" value="KAG2315225.1"/>
    <property type="molecule type" value="Genomic_DNA"/>
</dbReference>
<gene>
    <name evidence="2" type="ORF">Bca52824_018347</name>
</gene>
<reference evidence="2 3" key="1">
    <citation type="submission" date="2020-02" db="EMBL/GenBank/DDBJ databases">
        <authorList>
            <person name="Ma Q."/>
            <person name="Huang Y."/>
            <person name="Song X."/>
            <person name="Pei D."/>
        </authorList>
    </citation>
    <scope>NUCLEOTIDE SEQUENCE [LARGE SCALE GENOMIC DNA]</scope>
    <source>
        <strain evidence="2">Sxm20200214</strain>
        <tissue evidence="2">Leaf</tissue>
    </source>
</reference>
<dbReference type="SUPFAM" id="SSF81901">
    <property type="entry name" value="HCP-like"/>
    <property type="match status" value="1"/>
</dbReference>
<sequence length="198" mass="23265">MDSDNSVNNYNLTITGENSSYDDYSDPDPTSYFRNISLRHFCADPLQMLTKHKQFKELCLANGNPEAHYIEGLLQFFCKDDIGNGLYHLRQSSNGNNENGTYLYGLLNLALGNYRKGMKFLDKLNWQDNISTSDHCWERIKNSLTDIQITWTRDYYTNMVNLKQWPNCHPLDNMALICNKCYYYKRLNQLYEFAIKDD</sequence>
<proteinExistence type="predicted"/>
<dbReference type="InterPro" id="IPR057136">
    <property type="entry name" value="At2g35280_TPR_dom"/>
</dbReference>
<feature type="domain" description="At2g35280-like TPR" evidence="1">
    <location>
        <begin position="50"/>
        <end position="143"/>
    </location>
</feature>
<dbReference type="PANTHER" id="PTHR33784:SF25">
    <property type="entry name" value="NUCLEIC ACID-BINDING, OB-FOLD-LIKE PROTEIN"/>
    <property type="match status" value="1"/>
</dbReference>
<dbReference type="PANTHER" id="PTHR33784">
    <property type="entry name" value="OS05G0482100 PROTEIN"/>
    <property type="match status" value="1"/>
</dbReference>
<name>A0A8X7VQS2_BRACI</name>
<keyword evidence="3" id="KW-1185">Reference proteome</keyword>